<dbReference type="Gene3D" id="3.30.70.1050">
    <property type="entry name" value="Trigger factor ribosome-binding domain"/>
    <property type="match status" value="1"/>
</dbReference>
<dbReference type="InterPro" id="IPR036611">
    <property type="entry name" value="Trigger_fac_ribosome-bd_sf"/>
</dbReference>
<comment type="caution">
    <text evidence="16">The sequence shown here is derived from an EMBL/GenBank/DDBJ whole genome shotgun (WGS) entry which is preliminary data.</text>
</comment>
<evidence type="ECO:0000256" key="2">
    <source>
        <dbReference type="ARBA" id="ARBA00005464"/>
    </source>
</evidence>
<dbReference type="Gene3D" id="3.10.50.40">
    <property type="match status" value="1"/>
</dbReference>
<dbReference type="Pfam" id="PF05697">
    <property type="entry name" value="Trigger_N"/>
    <property type="match status" value="1"/>
</dbReference>
<dbReference type="InterPro" id="IPR001179">
    <property type="entry name" value="PPIase_FKBP_dom"/>
</dbReference>
<evidence type="ECO:0000256" key="12">
    <source>
        <dbReference type="PROSITE-ProRule" id="PRU00277"/>
    </source>
</evidence>
<dbReference type="InterPro" id="IPR008881">
    <property type="entry name" value="Trigger_fac_ribosome-bd_bac"/>
</dbReference>
<evidence type="ECO:0000256" key="7">
    <source>
        <dbReference type="ARBA" id="ARBA00023186"/>
    </source>
</evidence>
<dbReference type="PROSITE" id="PS50059">
    <property type="entry name" value="FKBP_PPIASE"/>
    <property type="match status" value="1"/>
</dbReference>
<comment type="similarity">
    <text evidence="2 11 13">Belongs to the FKBP-type PPIase family. Tig subfamily.</text>
</comment>
<keyword evidence="17" id="KW-1185">Reference proteome</keyword>
<feature type="compositionally biased region" description="Acidic residues" evidence="14">
    <location>
        <begin position="528"/>
        <end position="540"/>
    </location>
</feature>
<evidence type="ECO:0000256" key="4">
    <source>
        <dbReference type="ARBA" id="ARBA00016902"/>
    </source>
</evidence>
<comment type="domain">
    <text evidence="11">Consists of 3 domains; the N-terminus binds the ribosome, the middle domain has PPIase activity, while the C-terminus has intrinsic chaperone activity on its own.</text>
</comment>
<gene>
    <name evidence="11" type="primary">tig</name>
    <name evidence="16" type="ORF">JX360_02445</name>
</gene>
<keyword evidence="11" id="KW-0963">Cytoplasm</keyword>
<dbReference type="SUPFAM" id="SSF109998">
    <property type="entry name" value="Triger factor/SurA peptide-binding domain-like"/>
    <property type="match status" value="1"/>
</dbReference>
<evidence type="ECO:0000313" key="17">
    <source>
        <dbReference type="Proteomes" id="UP000830835"/>
    </source>
</evidence>
<feature type="domain" description="PPIase FKBP-type" evidence="15">
    <location>
        <begin position="169"/>
        <end position="252"/>
    </location>
</feature>
<dbReference type="GO" id="GO:0003755">
    <property type="term" value="F:peptidyl-prolyl cis-trans isomerase activity"/>
    <property type="evidence" value="ECO:0007669"/>
    <property type="project" value="UniProtKB-EC"/>
</dbReference>
<dbReference type="Pfam" id="PF00254">
    <property type="entry name" value="FKBP_C"/>
    <property type="match status" value="1"/>
</dbReference>
<dbReference type="InterPro" id="IPR046357">
    <property type="entry name" value="PPIase_dom_sf"/>
</dbReference>
<keyword evidence="5 11" id="KW-0132">Cell division</keyword>
<dbReference type="Pfam" id="PF05698">
    <property type="entry name" value="Trigger_C"/>
    <property type="match status" value="1"/>
</dbReference>
<organism evidence="16 17">
    <name type="scientific">Thermostichus vulcanus str. 'Rupite'</name>
    <dbReference type="NCBI Taxonomy" id="2813851"/>
    <lineage>
        <taxon>Bacteria</taxon>
        <taxon>Bacillati</taxon>
        <taxon>Cyanobacteriota</taxon>
        <taxon>Cyanophyceae</taxon>
        <taxon>Thermostichales</taxon>
        <taxon>Thermostichaceae</taxon>
        <taxon>Thermostichus</taxon>
    </lineage>
</organism>
<evidence type="ECO:0000256" key="11">
    <source>
        <dbReference type="HAMAP-Rule" id="MF_00303"/>
    </source>
</evidence>
<comment type="subcellular location">
    <subcellularLocation>
        <location evidence="11">Cytoplasm</location>
    </subcellularLocation>
    <text evidence="11">About half TF is bound to the ribosome near the polypeptide exit tunnel while the other half is free in the cytoplasm.</text>
</comment>
<proteinExistence type="inferred from homology"/>
<protein>
    <recommendedName>
        <fullName evidence="4 11">Trigger factor</fullName>
        <shortName evidence="11">TF</shortName>
        <ecNumber evidence="3 11">5.2.1.8</ecNumber>
    </recommendedName>
    <alternativeName>
        <fullName evidence="10 11">PPIase</fullName>
    </alternativeName>
</protein>
<evidence type="ECO:0000256" key="6">
    <source>
        <dbReference type="ARBA" id="ARBA00023110"/>
    </source>
</evidence>
<evidence type="ECO:0000256" key="10">
    <source>
        <dbReference type="ARBA" id="ARBA00029986"/>
    </source>
</evidence>
<evidence type="ECO:0000256" key="14">
    <source>
        <dbReference type="SAM" id="MobiDB-lite"/>
    </source>
</evidence>
<keyword evidence="9 11" id="KW-0131">Cell cycle</keyword>
<accession>A0ABT0C7K8</accession>
<dbReference type="InterPro" id="IPR008880">
    <property type="entry name" value="Trigger_fac_C"/>
</dbReference>
<dbReference type="SUPFAM" id="SSF54534">
    <property type="entry name" value="FKBP-like"/>
    <property type="match status" value="1"/>
</dbReference>
<dbReference type="InterPro" id="IPR005215">
    <property type="entry name" value="Trig_fac"/>
</dbReference>
<dbReference type="InterPro" id="IPR027304">
    <property type="entry name" value="Trigger_fact/SurA_dom_sf"/>
</dbReference>
<dbReference type="EMBL" id="JAFIRA010000003">
    <property type="protein sequence ID" value="MCJ2541773.1"/>
    <property type="molecule type" value="Genomic_DNA"/>
</dbReference>
<dbReference type="RefSeq" id="WP_244348957.1">
    <property type="nucleotide sequence ID" value="NZ_JAFIRA010000003.1"/>
</dbReference>
<feature type="region of interest" description="Disordered" evidence="14">
    <location>
        <begin position="439"/>
        <end position="577"/>
    </location>
</feature>
<dbReference type="InterPro" id="IPR037041">
    <property type="entry name" value="Trigger_fac_C_sf"/>
</dbReference>
<evidence type="ECO:0000256" key="8">
    <source>
        <dbReference type="ARBA" id="ARBA00023235"/>
    </source>
</evidence>
<dbReference type="SUPFAM" id="SSF102735">
    <property type="entry name" value="Trigger factor ribosome-binding domain"/>
    <property type="match status" value="1"/>
</dbReference>
<keyword evidence="6 11" id="KW-0697">Rotamase</keyword>
<dbReference type="PANTHER" id="PTHR30560">
    <property type="entry name" value="TRIGGER FACTOR CHAPERONE AND PEPTIDYL-PROLYL CIS/TRANS ISOMERASE"/>
    <property type="match status" value="1"/>
</dbReference>
<name>A0ABT0C7K8_THEVL</name>
<comment type="function">
    <text evidence="11">Involved in protein export. Acts as a chaperone by maintaining the newly synthesized protein in an open conformation. Functions as a peptidyl-prolyl cis-trans isomerase.</text>
</comment>
<reference evidence="16" key="1">
    <citation type="submission" date="2021-02" db="EMBL/GenBank/DDBJ databases">
        <title>The CRISPR/cas machinery reduction and long-range gene transfer in the hot spring cyanobacterium Synechococcus.</title>
        <authorList>
            <person name="Dvorak P."/>
            <person name="Jahodarova E."/>
            <person name="Hasler P."/>
            <person name="Poulickova A."/>
        </authorList>
    </citation>
    <scope>NUCLEOTIDE SEQUENCE</scope>
    <source>
        <strain evidence="16">Rupite</strain>
    </source>
</reference>
<evidence type="ECO:0000256" key="1">
    <source>
        <dbReference type="ARBA" id="ARBA00000971"/>
    </source>
</evidence>
<dbReference type="NCBIfam" id="TIGR00115">
    <property type="entry name" value="tig"/>
    <property type="match status" value="1"/>
</dbReference>
<evidence type="ECO:0000256" key="5">
    <source>
        <dbReference type="ARBA" id="ARBA00022618"/>
    </source>
</evidence>
<evidence type="ECO:0000256" key="9">
    <source>
        <dbReference type="ARBA" id="ARBA00023306"/>
    </source>
</evidence>
<evidence type="ECO:0000256" key="13">
    <source>
        <dbReference type="RuleBase" id="RU003914"/>
    </source>
</evidence>
<comment type="catalytic activity">
    <reaction evidence="1 11 12">
        <text>[protein]-peptidylproline (omega=180) = [protein]-peptidylproline (omega=0)</text>
        <dbReference type="Rhea" id="RHEA:16237"/>
        <dbReference type="Rhea" id="RHEA-COMP:10747"/>
        <dbReference type="Rhea" id="RHEA-COMP:10748"/>
        <dbReference type="ChEBI" id="CHEBI:83833"/>
        <dbReference type="ChEBI" id="CHEBI:83834"/>
        <dbReference type="EC" id="5.2.1.8"/>
    </reaction>
</comment>
<dbReference type="PANTHER" id="PTHR30560:SF3">
    <property type="entry name" value="TRIGGER FACTOR-LIKE PROTEIN TIG, CHLOROPLASTIC"/>
    <property type="match status" value="1"/>
</dbReference>
<evidence type="ECO:0000256" key="3">
    <source>
        <dbReference type="ARBA" id="ARBA00013194"/>
    </source>
</evidence>
<dbReference type="Proteomes" id="UP000830835">
    <property type="component" value="Unassembled WGS sequence"/>
</dbReference>
<keyword evidence="7 11" id="KW-0143">Chaperone</keyword>
<dbReference type="Gene3D" id="1.10.3120.10">
    <property type="entry name" value="Trigger factor, C-terminal domain"/>
    <property type="match status" value="1"/>
</dbReference>
<evidence type="ECO:0000259" key="15">
    <source>
        <dbReference type="PROSITE" id="PS50059"/>
    </source>
</evidence>
<evidence type="ECO:0000313" key="16">
    <source>
        <dbReference type="EMBL" id="MCJ2541773.1"/>
    </source>
</evidence>
<sequence length="577" mass="64242">MQVTQEKRPGSRVGLKIVVEADQVKRSYEKTLRQLVQNIQIQGFRKGKAPRNIVMHQVGRERVMASAVDDLINDAIKQAFKETKLNPLSQFELDDEVAELLAQFNPEREFSFSGYVEVYPEARVGQYKGLTVTVTRAEAKPEQIDAAIDRWRDQRATLLPVEDRPAQWGDVVMIDFKARDAEGNPLEEIATQDFQLELKEDNFIPGFVAGIVGMKLDETKEIEATFPPDYFKEELAGKTATFTVSLNEIKTKELPELDDAFVQEISSFQTVAELREHLQKRLEEDALTQSENNLETAILNAILETTEVELPETLVQQETTQLLAQSLNTLQQQGMQVGDIRKFLSQLPPETLNSLMDRYRPEAIDRLRRTLALGAIIRQEQIAVGSTELAVEVQEVMSAYAEQGTRLDPERVRRAVHEELLTQKAIAWLKSQTTVNWVDSEGNPTEAPLFSVADEDRGEPEASQVPEAEFGADEPERLETIEETTEVNTEVTEENVAKVEEAAPPEATAVDVDIDADEGKGSASGVEDSSEPEVPVEVESVDLASDPAPPLAHESATPASEAIPDETKPNKKGKKGK</sequence>
<dbReference type="HAMAP" id="MF_00303">
    <property type="entry name" value="Trigger_factor_Tig"/>
    <property type="match status" value="1"/>
</dbReference>
<dbReference type="EC" id="5.2.1.8" evidence="3 11"/>
<keyword evidence="8 11" id="KW-0413">Isomerase</keyword>